<dbReference type="AlphaFoldDB" id="C0D6T8"/>
<reference evidence="1 2" key="1">
    <citation type="submission" date="2009-01" db="EMBL/GenBank/DDBJ databases">
        <authorList>
            <person name="Fulton L."/>
            <person name="Clifton S."/>
            <person name="Fulton B."/>
            <person name="Xu J."/>
            <person name="Minx P."/>
            <person name="Pepin K.H."/>
            <person name="Johnson M."/>
            <person name="Bhonagiri V."/>
            <person name="Nash W.E."/>
            <person name="Mardis E.R."/>
            <person name="Wilson R.K."/>
        </authorList>
    </citation>
    <scope>NUCLEOTIDE SEQUENCE [LARGE SCALE GENOMIC DNA]</scope>
    <source>
        <strain evidence="1 2">DSM 15981</strain>
    </source>
</reference>
<dbReference type="HOGENOM" id="CLU_3133940_0_0_9"/>
<sequence>MCFWQAPDEELHENTGLLGPGTMDFLCPKTQSATKRRGLSGKTIVLYYD</sequence>
<keyword evidence="2" id="KW-1185">Reference proteome</keyword>
<gene>
    <name evidence="1" type="ORF">CLOSTASPAR_04984</name>
</gene>
<evidence type="ECO:0000313" key="1">
    <source>
        <dbReference type="EMBL" id="EEG52956.1"/>
    </source>
</evidence>
<comment type="caution">
    <text evidence="1">The sequence shown here is derived from an EMBL/GenBank/DDBJ whole genome shotgun (WGS) entry which is preliminary data.</text>
</comment>
<reference evidence="1 2" key="2">
    <citation type="submission" date="2009-02" db="EMBL/GenBank/DDBJ databases">
        <title>Draft genome sequence of Clostridium asparagiforme (DSM 15981).</title>
        <authorList>
            <person name="Sudarsanam P."/>
            <person name="Ley R."/>
            <person name="Guruge J."/>
            <person name="Turnbaugh P.J."/>
            <person name="Mahowald M."/>
            <person name="Liep D."/>
            <person name="Gordon J."/>
        </authorList>
    </citation>
    <scope>NUCLEOTIDE SEQUENCE [LARGE SCALE GENOMIC DNA]</scope>
    <source>
        <strain evidence="1 2">DSM 15981</strain>
    </source>
</reference>
<organism evidence="1 2">
    <name type="scientific">[Clostridium] asparagiforme DSM 15981</name>
    <dbReference type="NCBI Taxonomy" id="518636"/>
    <lineage>
        <taxon>Bacteria</taxon>
        <taxon>Bacillati</taxon>
        <taxon>Bacillota</taxon>
        <taxon>Clostridia</taxon>
        <taxon>Lachnospirales</taxon>
        <taxon>Lachnospiraceae</taxon>
        <taxon>Enterocloster</taxon>
    </lineage>
</organism>
<proteinExistence type="predicted"/>
<dbReference type="EMBL" id="ACCJ01000412">
    <property type="protein sequence ID" value="EEG52956.1"/>
    <property type="molecule type" value="Genomic_DNA"/>
</dbReference>
<evidence type="ECO:0000313" key="2">
    <source>
        <dbReference type="Proteomes" id="UP000004756"/>
    </source>
</evidence>
<name>C0D6T8_9FIRM</name>
<dbReference type="Proteomes" id="UP000004756">
    <property type="component" value="Unassembled WGS sequence"/>
</dbReference>
<protein>
    <submittedName>
        <fullName evidence="1">Uncharacterized protein</fullName>
    </submittedName>
</protein>
<accession>C0D6T8</accession>